<protein>
    <submittedName>
        <fullName evidence="2">Uncharacterized protein</fullName>
    </submittedName>
</protein>
<feature type="signal peptide" evidence="1">
    <location>
        <begin position="1"/>
        <end position="22"/>
    </location>
</feature>
<gene>
    <name evidence="2" type="ORF">N7456_009346</name>
</gene>
<name>A0A9W9F4G4_9EURO</name>
<evidence type="ECO:0000313" key="3">
    <source>
        <dbReference type="Proteomes" id="UP001149165"/>
    </source>
</evidence>
<dbReference type="EMBL" id="JAPQKH010000006">
    <property type="protein sequence ID" value="KAJ5093485.1"/>
    <property type="molecule type" value="Genomic_DNA"/>
</dbReference>
<comment type="caution">
    <text evidence="2">The sequence shown here is derived from an EMBL/GenBank/DDBJ whole genome shotgun (WGS) entry which is preliminary data.</text>
</comment>
<keyword evidence="1" id="KW-0732">Signal</keyword>
<proteinExistence type="predicted"/>
<dbReference type="Proteomes" id="UP001149165">
    <property type="component" value="Unassembled WGS sequence"/>
</dbReference>
<evidence type="ECO:0000256" key="1">
    <source>
        <dbReference type="SAM" id="SignalP"/>
    </source>
</evidence>
<evidence type="ECO:0000313" key="2">
    <source>
        <dbReference type="EMBL" id="KAJ5093485.1"/>
    </source>
</evidence>
<dbReference type="AlphaFoldDB" id="A0A9W9F4G4"/>
<reference evidence="2" key="1">
    <citation type="submission" date="2022-11" db="EMBL/GenBank/DDBJ databases">
        <authorList>
            <person name="Petersen C."/>
        </authorList>
    </citation>
    <scope>NUCLEOTIDE SEQUENCE</scope>
    <source>
        <strain evidence="2">IBT 30069</strain>
    </source>
</reference>
<keyword evidence="3" id="KW-1185">Reference proteome</keyword>
<accession>A0A9W9F4G4</accession>
<sequence length="71" mass="7881">MSLKILLQGLVCFIIIADVVVSGSLTHIDIANGCQIIMILYDAFLLRIILCQKVNTGALEEDYTIYDNVVH</sequence>
<organism evidence="2 3">
    <name type="scientific">Penicillium angulare</name>
    <dbReference type="NCBI Taxonomy" id="116970"/>
    <lineage>
        <taxon>Eukaryota</taxon>
        <taxon>Fungi</taxon>
        <taxon>Dikarya</taxon>
        <taxon>Ascomycota</taxon>
        <taxon>Pezizomycotina</taxon>
        <taxon>Eurotiomycetes</taxon>
        <taxon>Eurotiomycetidae</taxon>
        <taxon>Eurotiales</taxon>
        <taxon>Aspergillaceae</taxon>
        <taxon>Penicillium</taxon>
    </lineage>
</organism>
<feature type="chain" id="PRO_5040878192" evidence="1">
    <location>
        <begin position="23"/>
        <end position="71"/>
    </location>
</feature>
<reference evidence="2" key="2">
    <citation type="journal article" date="2023" name="IMA Fungus">
        <title>Comparative genomic study of the Penicillium genus elucidates a diverse pangenome and 15 lateral gene transfer events.</title>
        <authorList>
            <person name="Petersen C."/>
            <person name="Sorensen T."/>
            <person name="Nielsen M.R."/>
            <person name="Sondergaard T.E."/>
            <person name="Sorensen J.L."/>
            <person name="Fitzpatrick D.A."/>
            <person name="Frisvad J.C."/>
            <person name="Nielsen K.L."/>
        </authorList>
    </citation>
    <scope>NUCLEOTIDE SEQUENCE</scope>
    <source>
        <strain evidence="2">IBT 30069</strain>
    </source>
</reference>